<evidence type="ECO:0000313" key="13">
    <source>
        <dbReference type="EMBL" id="KYC56914.1"/>
    </source>
</evidence>
<comment type="cofactor">
    <cofactor evidence="1">
        <name>Mg(2+)</name>
        <dbReference type="ChEBI" id="CHEBI:18420"/>
    </cofactor>
</comment>
<dbReference type="Gene3D" id="3.40.50.2020">
    <property type="match status" value="1"/>
</dbReference>
<keyword evidence="9" id="KW-0342">GTP-binding</keyword>
<comment type="similarity">
    <text evidence="3">Belongs to the UPRTase family.</text>
</comment>
<reference evidence="12 14" key="1">
    <citation type="journal article" date="2016" name="ISME J.">
        <title>Chasing the elusive Euryarchaeota class WSA2: genomes reveal a uniquely fastidious methyl-reducing methanogen.</title>
        <authorList>
            <person name="Nobu M.K."/>
            <person name="Narihiro T."/>
            <person name="Kuroda K."/>
            <person name="Mei R."/>
            <person name="Liu W.T."/>
        </authorList>
    </citation>
    <scope>NUCLEOTIDE SEQUENCE [LARGE SCALE GENOMIC DNA]</scope>
    <source>
        <strain evidence="12">ADurb1013_Bin02101</strain>
        <strain evidence="13">ADurb1213_Bin02801</strain>
    </source>
</reference>
<proteinExistence type="inferred from homology"/>
<dbReference type="Proteomes" id="UP000092420">
    <property type="component" value="Unassembled WGS sequence"/>
</dbReference>
<accession>A0A150JJ58</accession>
<evidence type="ECO:0000256" key="1">
    <source>
        <dbReference type="ARBA" id="ARBA00001946"/>
    </source>
</evidence>
<dbReference type="PATRIC" id="fig|1706433.3.peg.1170"/>
<dbReference type="GO" id="GO:0004845">
    <property type="term" value="F:uracil phosphoribosyltransferase activity"/>
    <property type="evidence" value="ECO:0007669"/>
    <property type="project" value="UniProtKB-UniRule"/>
</dbReference>
<dbReference type="InterPro" id="IPR029057">
    <property type="entry name" value="PRTase-like"/>
</dbReference>
<evidence type="ECO:0000259" key="11">
    <source>
        <dbReference type="Pfam" id="PF14681"/>
    </source>
</evidence>
<dbReference type="GO" id="GO:0044206">
    <property type="term" value="P:UMP salvage"/>
    <property type="evidence" value="ECO:0007669"/>
    <property type="project" value="UniProtKB-UniPathway"/>
</dbReference>
<accession>A0A150JG14</accession>
<dbReference type="EMBL" id="LNJB01000015">
    <property type="protein sequence ID" value="KYC54275.1"/>
    <property type="molecule type" value="Genomic_DNA"/>
</dbReference>
<sequence length="224" mass="25240">MGIEDLETNDRVISFKQNLAIQELVDELRDKDTDPMTFRRGLTNLGMYMGYEMSKTFDYEIIDIQTPVCPTRGIRILDKDNVVMINILRAAIPFIEGFYKVFPKARTGIISAWRGPAPESKIVVEYVKVPKTTKEDIIVIGDPMLATGHTISRIIDEVKSRGEFKRIIVVAVVSAPEGIREILAKHKDVEIVTAVIDEKLNQMNYIIPGLGDAGDRCFGEPDKR</sequence>
<dbReference type="PATRIC" id="fig|1706435.3.peg.1235"/>
<dbReference type="EMBL" id="LNJE01000015">
    <property type="protein sequence ID" value="KYC56914.1"/>
    <property type="molecule type" value="Genomic_DNA"/>
</dbReference>
<evidence type="ECO:0000256" key="5">
    <source>
        <dbReference type="ARBA" id="ARBA00022533"/>
    </source>
</evidence>
<dbReference type="InterPro" id="IPR005765">
    <property type="entry name" value="UPRT"/>
</dbReference>
<dbReference type="NCBIfam" id="TIGR01091">
    <property type="entry name" value="upp"/>
    <property type="match status" value="1"/>
</dbReference>
<organism evidence="12 14">
    <name type="scientific">Candidatus Methanofastidiosum methylothiophilum</name>
    <dbReference type="NCBI Taxonomy" id="1705564"/>
    <lineage>
        <taxon>Archaea</taxon>
        <taxon>Methanobacteriati</taxon>
        <taxon>Methanobacteriota</taxon>
        <taxon>Stenosarchaea group</taxon>
        <taxon>Candidatus Methanofastidiosia</taxon>
        <taxon>Candidatus Methanofastidiosales</taxon>
        <taxon>Candidatus Methanofastidiosaceae</taxon>
        <taxon>Candidatus Methanofastidiosum</taxon>
    </lineage>
</organism>
<evidence type="ECO:0000313" key="14">
    <source>
        <dbReference type="Proteomes" id="UP000092420"/>
    </source>
</evidence>
<dbReference type="Pfam" id="PF14681">
    <property type="entry name" value="UPRTase"/>
    <property type="match status" value="1"/>
</dbReference>
<dbReference type="NCBIfam" id="NF001097">
    <property type="entry name" value="PRK00129.1"/>
    <property type="match status" value="1"/>
</dbReference>
<dbReference type="GO" id="GO:0006223">
    <property type="term" value="P:uracil salvage"/>
    <property type="evidence" value="ECO:0007669"/>
    <property type="project" value="InterPro"/>
</dbReference>
<dbReference type="UniPathway" id="UPA00574">
    <property type="reaction ID" value="UER00636"/>
</dbReference>
<evidence type="ECO:0000256" key="8">
    <source>
        <dbReference type="ARBA" id="ARBA00022741"/>
    </source>
</evidence>
<dbReference type="CDD" id="cd06223">
    <property type="entry name" value="PRTases_typeI"/>
    <property type="match status" value="1"/>
</dbReference>
<keyword evidence="5" id="KW-0021">Allosteric enzyme</keyword>
<keyword evidence="8" id="KW-0547">Nucleotide-binding</keyword>
<gene>
    <name evidence="12" type="primary">upp</name>
    <name evidence="12" type="ORF">AN188_01166</name>
    <name evidence="13" type="ORF">APG09_01241</name>
</gene>
<keyword evidence="7 12" id="KW-0808">Transferase</keyword>
<evidence type="ECO:0000256" key="4">
    <source>
        <dbReference type="ARBA" id="ARBA00011894"/>
    </source>
</evidence>
<dbReference type="EC" id="2.4.2.9" evidence="4 10"/>
<evidence type="ECO:0000313" key="12">
    <source>
        <dbReference type="EMBL" id="KYC54275.1"/>
    </source>
</evidence>
<dbReference type="GO" id="GO:0005525">
    <property type="term" value="F:GTP binding"/>
    <property type="evidence" value="ECO:0007669"/>
    <property type="project" value="UniProtKB-KW"/>
</dbReference>
<keyword evidence="6 12" id="KW-0328">Glycosyltransferase</keyword>
<evidence type="ECO:0000256" key="10">
    <source>
        <dbReference type="NCBIfam" id="TIGR01091"/>
    </source>
</evidence>
<dbReference type="InterPro" id="IPR000836">
    <property type="entry name" value="PRTase_dom"/>
</dbReference>
<evidence type="ECO:0000256" key="3">
    <source>
        <dbReference type="ARBA" id="ARBA00009516"/>
    </source>
</evidence>
<feature type="domain" description="Phosphoribosyltransferase" evidence="11">
    <location>
        <begin position="18"/>
        <end position="219"/>
    </location>
</feature>
<dbReference type="AlphaFoldDB" id="A0A150JAT2"/>
<dbReference type="SUPFAM" id="SSF53271">
    <property type="entry name" value="PRTase-like"/>
    <property type="match status" value="1"/>
</dbReference>
<evidence type="ECO:0000256" key="6">
    <source>
        <dbReference type="ARBA" id="ARBA00022676"/>
    </source>
</evidence>
<comment type="pathway">
    <text evidence="2">Pyrimidine metabolism; UMP biosynthesis via salvage pathway; UMP from uracil: step 1/1.</text>
</comment>
<protein>
    <recommendedName>
        <fullName evidence="4 10">Uracil phosphoribosyltransferase</fullName>
        <ecNumber evidence="4 10">2.4.2.9</ecNumber>
    </recommendedName>
</protein>
<evidence type="ECO:0000256" key="2">
    <source>
        <dbReference type="ARBA" id="ARBA00005180"/>
    </source>
</evidence>
<accession>A0A150JAT2</accession>
<name>A0A150JAT2_9EURY</name>
<comment type="caution">
    <text evidence="12">The sequence shown here is derived from an EMBL/GenBank/DDBJ whole genome shotgun (WGS) entry which is preliminary data.</text>
</comment>
<evidence type="ECO:0000256" key="7">
    <source>
        <dbReference type="ARBA" id="ARBA00022679"/>
    </source>
</evidence>
<evidence type="ECO:0000256" key="9">
    <source>
        <dbReference type="ARBA" id="ARBA00023134"/>
    </source>
</evidence>